<evidence type="ECO:0000313" key="1">
    <source>
        <dbReference type="EMBL" id="MFC7365010.1"/>
    </source>
</evidence>
<dbReference type="EMBL" id="JBHTCT010000012">
    <property type="protein sequence ID" value="MFC7365010.1"/>
    <property type="molecule type" value="Genomic_DNA"/>
</dbReference>
<dbReference type="InterPro" id="IPR037208">
    <property type="entry name" value="Spo0E-like_sf"/>
</dbReference>
<proteinExistence type="predicted"/>
<evidence type="ECO:0000313" key="2">
    <source>
        <dbReference type="Proteomes" id="UP001596483"/>
    </source>
</evidence>
<dbReference type="Proteomes" id="UP001596483">
    <property type="component" value="Unassembled WGS sequence"/>
</dbReference>
<accession>A0ABW2NH08</accession>
<name>A0ABW2NH08_9BACL</name>
<reference evidence="2" key="1">
    <citation type="journal article" date="2019" name="Int. J. Syst. Evol. Microbiol.">
        <title>The Global Catalogue of Microorganisms (GCM) 10K type strain sequencing project: providing services to taxonomists for standard genome sequencing and annotation.</title>
        <authorList>
            <consortium name="The Broad Institute Genomics Platform"/>
            <consortium name="The Broad Institute Genome Sequencing Center for Infectious Disease"/>
            <person name="Wu L."/>
            <person name="Ma J."/>
        </authorList>
    </citation>
    <scope>NUCLEOTIDE SEQUENCE [LARGE SCALE GENOMIC DNA]</scope>
    <source>
        <strain evidence="2">JCM 4738</strain>
    </source>
</reference>
<gene>
    <name evidence="1" type="ORF">ACFQQH_07660</name>
</gene>
<dbReference type="InterPro" id="IPR018540">
    <property type="entry name" value="Spo0E-like"/>
</dbReference>
<dbReference type="RefSeq" id="WP_157295331.1">
    <property type="nucleotide sequence ID" value="NZ_JBHTCT010000012.1"/>
</dbReference>
<dbReference type="Pfam" id="PF09388">
    <property type="entry name" value="SpoOE-like"/>
    <property type="match status" value="1"/>
</dbReference>
<dbReference type="InterPro" id="IPR036638">
    <property type="entry name" value="HLH_DNA-bd_sf"/>
</dbReference>
<sequence length="57" mass="7097">MDMYVSKKILKNRIYCRRMLMYWKARQHGLTHPKTVECSQMLDDLLNRYQRYDQHCS</sequence>
<organism evidence="1 2">
    <name type="scientific">Bhargavaea changchunensis</name>
    <dbReference type="NCBI Taxonomy" id="2134037"/>
    <lineage>
        <taxon>Bacteria</taxon>
        <taxon>Bacillati</taxon>
        <taxon>Bacillota</taxon>
        <taxon>Bacilli</taxon>
        <taxon>Bacillales</taxon>
        <taxon>Caryophanaceae</taxon>
        <taxon>Bhargavaea</taxon>
    </lineage>
</organism>
<protein>
    <submittedName>
        <fullName evidence="1">Spo0E family sporulation regulatory protein-aspartic acid phosphatase</fullName>
    </submittedName>
</protein>
<dbReference type="Gene3D" id="4.10.280.10">
    <property type="entry name" value="Helix-loop-helix DNA-binding domain"/>
    <property type="match status" value="1"/>
</dbReference>
<dbReference type="SUPFAM" id="SSF140500">
    <property type="entry name" value="BAS1536-like"/>
    <property type="match status" value="1"/>
</dbReference>
<comment type="caution">
    <text evidence="1">The sequence shown here is derived from an EMBL/GenBank/DDBJ whole genome shotgun (WGS) entry which is preliminary data.</text>
</comment>
<keyword evidence="2" id="KW-1185">Reference proteome</keyword>